<dbReference type="PANTHER" id="PTHR46128:SF356">
    <property type="entry name" value="PENTACOTRIPEPTIDE-REPEAT REGION OF PRORP DOMAIN-CONTAINING PROTEIN"/>
    <property type="match status" value="1"/>
</dbReference>
<comment type="subcellular location">
    <subcellularLocation>
        <location evidence="1">Mitochondrion</location>
    </subcellularLocation>
</comment>
<dbReference type="HOGENOM" id="CLU_029536_0_0_1"/>
<dbReference type="PANTHER" id="PTHR46128">
    <property type="entry name" value="MITOCHONDRIAL GROUP I INTRON SPLICING FACTOR CCM1"/>
    <property type="match status" value="1"/>
</dbReference>
<evidence type="ECO:0000256" key="1">
    <source>
        <dbReference type="ARBA" id="ARBA00004173"/>
    </source>
</evidence>
<dbReference type="RefSeq" id="XP_003687358.1">
    <property type="nucleotide sequence ID" value="XM_003687310.1"/>
</dbReference>
<sequence length="651" mass="75928">MLNFRRFSVLVKRDIHHSSVRAGNQLKEKLHYFKTHNVVLRKTAKQLVKLQEQKNRDIKKLHKTPYSKQHALHILNKKYLNSSPDADPIKIDIGPASNEDVQYMTMTKDKRMMYTILGISGEQLRDAKLVNDVVTRFLRRSQVEKAIWVVRLAKQRGASGLNSIIKYYIKDMNQPLSAIKLYNWSKKWGIPTNEYTYTILFSELSQVPQPLSKKIIDSISNIVERKIEKNELNQIEYNAALSTLCNHDNVTPLLKLFETKIPGVYKEPQSYTWILKALSNIDSDELFVDVFDSVISEIKGKHIDSKLLYEICNTLNKRNNLEFSRTSMIAIQRYFNVTIAEKPELIHSGIVHLPELADWKIGKRFPLNRHIYSLFLDACLNSGNYQTGIRSFEEIAKKNPLMIDLAMCHNLLSIVIQKEPKNCAFKCLDIFKMMEEKLNIKISKHTIVLINKSFVRQSLKAKSYYNAEIIENMMNAYLDFLKTNDGVYSNLYKSRILGKKSWKFLFVVIKNLNKTGEIPTKILESVVHEYMKSINSGIFDVINLKEGQTKDLISEDVYISLEGIRLIKLYLELFSIDNFNDSKLADMSEESKRDFLFRRLLLRYKNKLVERVDYLEKGEFDKIKGEMEYIIKKWSTMILKNEIPNTIINEK</sequence>
<dbReference type="AlphaFoldDB" id="G8BYI2"/>
<dbReference type="InterPro" id="IPR002885">
    <property type="entry name" value="PPR_rpt"/>
</dbReference>
<evidence type="ECO:0000313" key="4">
    <source>
        <dbReference type="Proteomes" id="UP000005666"/>
    </source>
</evidence>
<dbReference type="Gene3D" id="1.25.40.10">
    <property type="entry name" value="Tetratricopeptide repeat domain"/>
    <property type="match status" value="1"/>
</dbReference>
<proteinExistence type="inferred from homology"/>
<evidence type="ECO:0008006" key="5">
    <source>
        <dbReference type="Google" id="ProtNLM"/>
    </source>
</evidence>
<dbReference type="eggNOG" id="ENOG502QSY4">
    <property type="taxonomic scope" value="Eukaryota"/>
</dbReference>
<dbReference type="InterPro" id="IPR050872">
    <property type="entry name" value="PPR_P_subfamily"/>
</dbReference>
<organism evidence="3 4">
    <name type="scientific">Tetrapisispora phaffii (strain ATCC 24235 / CBS 4417 / NBRC 1672 / NRRL Y-8282 / UCD 70-5)</name>
    <name type="common">Yeast</name>
    <name type="synonym">Fabospora phaffii</name>
    <dbReference type="NCBI Taxonomy" id="1071381"/>
    <lineage>
        <taxon>Eukaryota</taxon>
        <taxon>Fungi</taxon>
        <taxon>Dikarya</taxon>
        <taxon>Ascomycota</taxon>
        <taxon>Saccharomycotina</taxon>
        <taxon>Saccharomycetes</taxon>
        <taxon>Saccharomycetales</taxon>
        <taxon>Saccharomycetaceae</taxon>
        <taxon>Tetrapisispora</taxon>
    </lineage>
</organism>
<dbReference type="GeneID" id="11533009"/>
<dbReference type="GO" id="GO:0005739">
    <property type="term" value="C:mitochondrion"/>
    <property type="evidence" value="ECO:0007669"/>
    <property type="project" value="UniProtKB-SubCell"/>
</dbReference>
<accession>G8BYI2</accession>
<dbReference type="OrthoDB" id="185373at2759"/>
<dbReference type="EMBL" id="HE612865">
    <property type="protein sequence ID" value="CCE64924.1"/>
    <property type="molecule type" value="Genomic_DNA"/>
</dbReference>
<comment type="similarity">
    <text evidence="2">Belongs to the PPR family. P subfamily.</text>
</comment>
<dbReference type="InterPro" id="IPR011990">
    <property type="entry name" value="TPR-like_helical_dom_sf"/>
</dbReference>
<protein>
    <recommendedName>
        <fullName evidence="5">Mitochondrial group I intron splicing factor CCM1</fullName>
    </recommendedName>
</protein>
<dbReference type="OMA" id="NWRKKWG"/>
<evidence type="ECO:0000313" key="3">
    <source>
        <dbReference type="EMBL" id="CCE64924.1"/>
    </source>
</evidence>
<dbReference type="Pfam" id="PF13041">
    <property type="entry name" value="PPR_2"/>
    <property type="match status" value="1"/>
</dbReference>
<keyword evidence="4" id="KW-1185">Reference proteome</keyword>
<gene>
    <name evidence="3" type="primary">TPHA0J01020</name>
    <name evidence="3" type="ordered locus">TPHA_0J01020</name>
</gene>
<dbReference type="STRING" id="1071381.G8BYI2"/>
<reference evidence="3 4" key="1">
    <citation type="journal article" date="2011" name="Proc. Natl. Acad. Sci. U.S.A.">
        <title>Evolutionary erosion of yeast sex chromosomes by mating-type switching accidents.</title>
        <authorList>
            <person name="Gordon J.L."/>
            <person name="Armisen D."/>
            <person name="Proux-Wera E."/>
            <person name="Oheigeartaigh S.S."/>
            <person name="Byrne K.P."/>
            <person name="Wolfe K.H."/>
        </authorList>
    </citation>
    <scope>NUCLEOTIDE SEQUENCE [LARGE SCALE GENOMIC DNA]</scope>
    <source>
        <strain evidence="4">ATCC 24235 / CBS 4417 / NBRC 1672 / NRRL Y-8282 / UCD 70-5</strain>
    </source>
</reference>
<dbReference type="Proteomes" id="UP000005666">
    <property type="component" value="Chromosome 10"/>
</dbReference>
<evidence type="ECO:0000256" key="2">
    <source>
        <dbReference type="ARBA" id="ARBA00007626"/>
    </source>
</evidence>
<name>G8BYI2_TETPH</name>
<dbReference type="KEGG" id="tpf:TPHA_0J01020"/>